<dbReference type="InterPro" id="IPR023614">
    <property type="entry name" value="Porin_dom_sf"/>
</dbReference>
<dbReference type="Gene3D" id="2.40.160.10">
    <property type="entry name" value="Porin"/>
    <property type="match status" value="1"/>
</dbReference>
<organism evidence="2">
    <name type="scientific">Cryptomonas curvata</name>
    <dbReference type="NCBI Taxonomy" id="233186"/>
    <lineage>
        <taxon>Eukaryota</taxon>
        <taxon>Cryptophyceae</taxon>
        <taxon>Cryptomonadales</taxon>
        <taxon>Cryptomonadaceae</taxon>
        <taxon>Cryptomonas</taxon>
    </lineage>
</organism>
<sequence length="318" mass="32621">MGPPLFSELPKTANDLFTKEGKDFGGRVEISSKLKNGVDFTFNFARAEDNGALSSQLALKKTLGNVDCTALLSSASESSITLEHKSLFPNLTLRLERPITPSATLVPKPAAEPAAGADKKPAAADAGKAPAAAEAAKADAPSAAGPTVTAEYRTADYAASAAINLAKQEANLSFVFQHSGVLLGAATDYSLSEGSFGARRFRAYRAPAQDGALELSAYIEGSEELGVSAYRSVAPDLSLGAGVAVSGEGGVAVLVGAEKTVGKASLRTDANLGSGVLSAVFSQTLRPDTTFQATARLNAYNLTDTNAHKVGLSILLGV</sequence>
<gene>
    <name evidence="2" type="ORF">CCUR1050_LOCUS33313</name>
</gene>
<proteinExistence type="predicted"/>
<dbReference type="EMBL" id="HBEZ01060646">
    <property type="protein sequence ID" value="CAD8664205.1"/>
    <property type="molecule type" value="Transcribed_RNA"/>
</dbReference>
<dbReference type="Pfam" id="PF01459">
    <property type="entry name" value="Porin_3"/>
    <property type="match status" value="1"/>
</dbReference>
<dbReference type="GO" id="GO:0005741">
    <property type="term" value="C:mitochondrial outer membrane"/>
    <property type="evidence" value="ECO:0007669"/>
    <property type="project" value="InterPro"/>
</dbReference>
<dbReference type="PANTHER" id="PTHR11743:SF70">
    <property type="entry name" value="GH26960P-RELATED"/>
    <property type="match status" value="1"/>
</dbReference>
<protein>
    <submittedName>
        <fullName evidence="2">Uncharacterized protein</fullName>
    </submittedName>
</protein>
<reference evidence="2" key="1">
    <citation type="submission" date="2021-01" db="EMBL/GenBank/DDBJ databases">
        <authorList>
            <person name="Corre E."/>
            <person name="Pelletier E."/>
            <person name="Niang G."/>
            <person name="Scheremetjew M."/>
            <person name="Finn R."/>
            <person name="Kale V."/>
            <person name="Holt S."/>
            <person name="Cochrane G."/>
            <person name="Meng A."/>
            <person name="Brown T."/>
            <person name="Cohen L."/>
        </authorList>
    </citation>
    <scope>NUCLEOTIDE SEQUENCE</scope>
    <source>
        <strain evidence="2">CCAP979/52</strain>
    </source>
</reference>
<feature type="region of interest" description="Disordered" evidence="1">
    <location>
        <begin position="104"/>
        <end position="128"/>
    </location>
</feature>
<evidence type="ECO:0000313" key="2">
    <source>
        <dbReference type="EMBL" id="CAD8664205.1"/>
    </source>
</evidence>
<accession>A0A7S0N9W3</accession>
<dbReference type="GO" id="GO:0008308">
    <property type="term" value="F:voltage-gated monoatomic anion channel activity"/>
    <property type="evidence" value="ECO:0007669"/>
    <property type="project" value="InterPro"/>
</dbReference>
<dbReference type="InterPro" id="IPR027246">
    <property type="entry name" value="Porin_Euk/Tom40"/>
</dbReference>
<dbReference type="PANTHER" id="PTHR11743">
    <property type="entry name" value="VOLTAGE-DEPENDENT ANION-SELECTIVE CHANNEL"/>
    <property type="match status" value="1"/>
</dbReference>
<dbReference type="AlphaFoldDB" id="A0A7S0N9W3"/>
<evidence type="ECO:0000256" key="1">
    <source>
        <dbReference type="SAM" id="MobiDB-lite"/>
    </source>
</evidence>
<name>A0A7S0N9W3_9CRYP</name>
<feature type="compositionally biased region" description="Low complexity" evidence="1">
    <location>
        <begin position="107"/>
        <end position="116"/>
    </location>
</feature>
<dbReference type="InterPro" id="IPR001925">
    <property type="entry name" value="Porin_Euk"/>
</dbReference>